<proteinExistence type="inferred from homology"/>
<evidence type="ECO:0000256" key="2">
    <source>
        <dbReference type="ARBA" id="ARBA00007935"/>
    </source>
</evidence>
<comment type="caution">
    <text evidence="9">The sequence shown here is derived from an EMBL/GenBank/DDBJ whole genome shotgun (WGS) entry which is preliminary data.</text>
</comment>
<feature type="transmembrane region" description="Helical" evidence="8">
    <location>
        <begin position="165"/>
        <end position="187"/>
    </location>
</feature>
<organism evidence="9 10">
    <name type="scientific">Candidatus Ruania gallistercoris</name>
    <dbReference type="NCBI Taxonomy" id="2838746"/>
    <lineage>
        <taxon>Bacteria</taxon>
        <taxon>Bacillati</taxon>
        <taxon>Actinomycetota</taxon>
        <taxon>Actinomycetes</taxon>
        <taxon>Micrococcales</taxon>
        <taxon>Ruaniaceae</taxon>
        <taxon>Ruania</taxon>
    </lineage>
</organism>
<protein>
    <submittedName>
        <fullName evidence="9">Iron ABC transporter permease</fullName>
    </submittedName>
</protein>
<feature type="transmembrane region" description="Helical" evidence="8">
    <location>
        <begin position="207"/>
        <end position="229"/>
    </location>
</feature>
<keyword evidence="3" id="KW-0813">Transport</keyword>
<feature type="transmembrane region" description="Helical" evidence="8">
    <location>
        <begin position="323"/>
        <end position="344"/>
    </location>
</feature>
<dbReference type="PANTHER" id="PTHR30472:SF25">
    <property type="entry name" value="ABC TRANSPORTER PERMEASE PROTEIN MJ0876-RELATED"/>
    <property type="match status" value="1"/>
</dbReference>
<gene>
    <name evidence="9" type="ORF">H9815_12290</name>
</gene>
<evidence type="ECO:0000313" key="9">
    <source>
        <dbReference type="EMBL" id="HIZ36550.1"/>
    </source>
</evidence>
<dbReference type="GO" id="GO:0005886">
    <property type="term" value="C:plasma membrane"/>
    <property type="evidence" value="ECO:0007669"/>
    <property type="project" value="UniProtKB-SubCell"/>
</dbReference>
<keyword evidence="4" id="KW-1003">Cell membrane</keyword>
<feature type="transmembrane region" description="Helical" evidence="8">
    <location>
        <begin position="297"/>
        <end position="316"/>
    </location>
</feature>
<dbReference type="AlphaFoldDB" id="A0A9D2EFQ3"/>
<evidence type="ECO:0000313" key="10">
    <source>
        <dbReference type="Proteomes" id="UP000824037"/>
    </source>
</evidence>
<dbReference type="FunFam" id="1.10.3470.10:FF:000001">
    <property type="entry name" value="Vitamin B12 ABC transporter permease BtuC"/>
    <property type="match status" value="1"/>
</dbReference>
<evidence type="ECO:0000256" key="5">
    <source>
        <dbReference type="ARBA" id="ARBA00022692"/>
    </source>
</evidence>
<dbReference type="InterPro" id="IPR037294">
    <property type="entry name" value="ABC_BtuC-like"/>
</dbReference>
<evidence type="ECO:0000256" key="6">
    <source>
        <dbReference type="ARBA" id="ARBA00022989"/>
    </source>
</evidence>
<dbReference type="Gene3D" id="1.10.3470.10">
    <property type="entry name" value="ABC transporter involved in vitamin B12 uptake, BtuC"/>
    <property type="match status" value="1"/>
</dbReference>
<dbReference type="EMBL" id="DXBY01000210">
    <property type="protein sequence ID" value="HIZ36550.1"/>
    <property type="molecule type" value="Genomic_DNA"/>
</dbReference>
<evidence type="ECO:0000256" key="7">
    <source>
        <dbReference type="ARBA" id="ARBA00023136"/>
    </source>
</evidence>
<feature type="transmembrane region" description="Helical" evidence="8">
    <location>
        <begin position="106"/>
        <end position="127"/>
    </location>
</feature>
<dbReference type="PANTHER" id="PTHR30472">
    <property type="entry name" value="FERRIC ENTEROBACTIN TRANSPORT SYSTEM PERMEASE PROTEIN"/>
    <property type="match status" value="1"/>
</dbReference>
<reference evidence="9" key="1">
    <citation type="journal article" date="2021" name="PeerJ">
        <title>Extensive microbial diversity within the chicken gut microbiome revealed by metagenomics and culture.</title>
        <authorList>
            <person name="Gilroy R."/>
            <person name="Ravi A."/>
            <person name="Getino M."/>
            <person name="Pursley I."/>
            <person name="Horton D.L."/>
            <person name="Alikhan N.F."/>
            <person name="Baker D."/>
            <person name="Gharbi K."/>
            <person name="Hall N."/>
            <person name="Watson M."/>
            <person name="Adriaenssens E.M."/>
            <person name="Foster-Nyarko E."/>
            <person name="Jarju S."/>
            <person name="Secka A."/>
            <person name="Antonio M."/>
            <person name="Oren A."/>
            <person name="Chaudhuri R.R."/>
            <person name="La Ragione R."/>
            <person name="Hildebrand F."/>
            <person name="Pallen M.J."/>
        </authorList>
    </citation>
    <scope>NUCLEOTIDE SEQUENCE</scope>
    <source>
        <strain evidence="9">ChiGjej4B4-7305</strain>
    </source>
</reference>
<keyword evidence="7 8" id="KW-0472">Membrane</keyword>
<name>A0A9D2EFQ3_9MICO</name>
<accession>A0A9D2EFQ3</accession>
<dbReference type="Proteomes" id="UP000824037">
    <property type="component" value="Unassembled WGS sequence"/>
</dbReference>
<feature type="transmembrane region" description="Helical" evidence="8">
    <location>
        <begin position="78"/>
        <end position="99"/>
    </location>
</feature>
<dbReference type="CDD" id="cd06550">
    <property type="entry name" value="TM_ABC_iron-siderophores_like"/>
    <property type="match status" value="1"/>
</dbReference>
<sequence>MRSGRGPALGPAVAVGILLLVATVVLATSLGPVRTSAGTVFLVLLEPLRTALEATGIDLPRPDPGHSSLVATVRLPRVLLAAVTGAALAGAGAVMQAVFRNPLAEPGITGVSAGAACAAVLLIVTGITQQAPWTLPLGAFAGALLAVTLVQAVAGLTRPGSAGTLLLVGIALNALLGAVIAAAIANANDAADIQRATFWLNGDLTAATWQDVSVIVIPVLAGMAALLCLTRELNLMVLSEEAAAATGVNTTAVRQVALGLAALITAACVSVTGVISFVGLVVPHLVRLLIGPDHRRLLPMSIGLGAVFLVLADLGARLLFSPVVLQTGVVTAFIGAPVLLLLVMRRSAAVPR</sequence>
<dbReference type="GO" id="GO:0022857">
    <property type="term" value="F:transmembrane transporter activity"/>
    <property type="evidence" value="ECO:0007669"/>
    <property type="project" value="InterPro"/>
</dbReference>
<feature type="transmembrane region" description="Helical" evidence="8">
    <location>
        <begin position="260"/>
        <end position="285"/>
    </location>
</feature>
<feature type="transmembrane region" description="Helical" evidence="8">
    <location>
        <begin position="133"/>
        <end position="153"/>
    </location>
</feature>
<evidence type="ECO:0000256" key="8">
    <source>
        <dbReference type="SAM" id="Phobius"/>
    </source>
</evidence>
<evidence type="ECO:0000256" key="3">
    <source>
        <dbReference type="ARBA" id="ARBA00022448"/>
    </source>
</evidence>
<evidence type="ECO:0000256" key="4">
    <source>
        <dbReference type="ARBA" id="ARBA00022475"/>
    </source>
</evidence>
<keyword evidence="6 8" id="KW-1133">Transmembrane helix</keyword>
<reference evidence="9" key="2">
    <citation type="submission" date="2021-04" db="EMBL/GenBank/DDBJ databases">
        <authorList>
            <person name="Gilroy R."/>
        </authorList>
    </citation>
    <scope>NUCLEOTIDE SEQUENCE</scope>
    <source>
        <strain evidence="9">ChiGjej4B4-7305</strain>
    </source>
</reference>
<comment type="similarity">
    <text evidence="2">Belongs to the binding-protein-dependent transport system permease family. FecCD subfamily.</text>
</comment>
<dbReference type="SUPFAM" id="SSF81345">
    <property type="entry name" value="ABC transporter involved in vitamin B12 uptake, BtuC"/>
    <property type="match status" value="1"/>
</dbReference>
<evidence type="ECO:0000256" key="1">
    <source>
        <dbReference type="ARBA" id="ARBA00004651"/>
    </source>
</evidence>
<dbReference type="Pfam" id="PF01032">
    <property type="entry name" value="FecCD"/>
    <property type="match status" value="1"/>
</dbReference>
<dbReference type="InterPro" id="IPR000522">
    <property type="entry name" value="ABC_transptr_permease_BtuC"/>
</dbReference>
<keyword evidence="5 8" id="KW-0812">Transmembrane</keyword>
<comment type="subcellular location">
    <subcellularLocation>
        <location evidence="1">Cell membrane</location>
        <topology evidence="1">Multi-pass membrane protein</topology>
    </subcellularLocation>
</comment>